<evidence type="ECO:0000259" key="2">
    <source>
        <dbReference type="PROSITE" id="PS50937"/>
    </source>
</evidence>
<dbReference type="PROSITE" id="PS50937">
    <property type="entry name" value="HTH_MERR_2"/>
    <property type="match status" value="1"/>
</dbReference>
<dbReference type="SMART" id="SM00871">
    <property type="entry name" value="AraC_E_bind"/>
    <property type="match status" value="1"/>
</dbReference>
<dbReference type="Proteomes" id="UP000535908">
    <property type="component" value="Unassembled WGS sequence"/>
</dbReference>
<organism evidence="3 4">
    <name type="scientific">Listeria grandensis</name>
    <dbReference type="NCBI Taxonomy" id="1494963"/>
    <lineage>
        <taxon>Bacteria</taxon>
        <taxon>Bacillati</taxon>
        <taxon>Bacillota</taxon>
        <taxon>Bacilli</taxon>
        <taxon>Bacillales</taxon>
        <taxon>Listeriaceae</taxon>
        <taxon>Listeria</taxon>
    </lineage>
</organism>
<dbReference type="InterPro" id="IPR029442">
    <property type="entry name" value="GyrI-like"/>
</dbReference>
<reference evidence="3 4" key="1">
    <citation type="submission" date="2020-03" db="EMBL/GenBank/DDBJ databases">
        <title>Soil Listeria distribution.</title>
        <authorList>
            <person name="Liao J."/>
            <person name="Wiedmann M."/>
        </authorList>
    </citation>
    <scope>NUCLEOTIDE SEQUENCE [LARGE SCALE GENOMIC DNA]</scope>
    <source>
        <strain evidence="3 4">FSL L7-0741</strain>
    </source>
</reference>
<dbReference type="InterPro" id="IPR000551">
    <property type="entry name" value="MerR-type_HTH_dom"/>
</dbReference>
<dbReference type="PANTHER" id="PTHR30204">
    <property type="entry name" value="REDOX-CYCLING DRUG-SENSING TRANSCRIPTIONAL ACTIVATOR SOXR"/>
    <property type="match status" value="1"/>
</dbReference>
<dbReference type="EMBL" id="JAARWN010000015">
    <property type="protein sequence ID" value="MBC1937264.1"/>
    <property type="molecule type" value="Genomic_DNA"/>
</dbReference>
<dbReference type="InterPro" id="IPR010499">
    <property type="entry name" value="AraC_E-bd"/>
</dbReference>
<dbReference type="Gene3D" id="1.10.1660.10">
    <property type="match status" value="1"/>
</dbReference>
<dbReference type="SUPFAM" id="SSF46955">
    <property type="entry name" value="Putative DNA-binding domain"/>
    <property type="match status" value="1"/>
</dbReference>
<feature type="domain" description="HTH merR-type" evidence="2">
    <location>
        <begin position="1"/>
        <end position="71"/>
    </location>
</feature>
<dbReference type="GO" id="GO:0003700">
    <property type="term" value="F:DNA-binding transcription factor activity"/>
    <property type="evidence" value="ECO:0007669"/>
    <property type="project" value="InterPro"/>
</dbReference>
<dbReference type="Pfam" id="PF06445">
    <property type="entry name" value="GyrI-like"/>
    <property type="match status" value="1"/>
</dbReference>
<dbReference type="PANTHER" id="PTHR30204:SF97">
    <property type="entry name" value="MERR FAMILY REGULATORY PROTEIN"/>
    <property type="match status" value="1"/>
</dbReference>
<gene>
    <name evidence="3" type="ORF">HCA69_12855</name>
</gene>
<protein>
    <submittedName>
        <fullName evidence="3">MerR family transcriptional regulator</fullName>
    </submittedName>
</protein>
<dbReference type="PROSITE" id="PS00552">
    <property type="entry name" value="HTH_MERR_1"/>
    <property type="match status" value="1"/>
</dbReference>
<dbReference type="Pfam" id="PF13411">
    <property type="entry name" value="MerR_1"/>
    <property type="match status" value="1"/>
</dbReference>
<dbReference type="GO" id="GO:0003677">
    <property type="term" value="F:DNA binding"/>
    <property type="evidence" value="ECO:0007669"/>
    <property type="project" value="UniProtKB-KW"/>
</dbReference>
<evidence type="ECO:0000313" key="4">
    <source>
        <dbReference type="Proteomes" id="UP000535908"/>
    </source>
</evidence>
<accession>A0A7X0Y653</accession>
<name>A0A7X0Y653_9LIST</name>
<dbReference type="InterPro" id="IPR047057">
    <property type="entry name" value="MerR_fam"/>
</dbReference>
<sequence length="277" mass="31724">MFKIGEFSKLANVSIRSLRHYDKIGILIPERIDEETNYRHYSAIQLQTINKIQKLKEIGLSLSVIKEILASDSDTKTIQSHFAIRELELQEELATIQQQSRLLESSLAFLKEDSLKLNYHIVKKEIPTRYVASIRDTIPSFASEGILWERLYQEMMPGQAQVAKEPYNMAIFHDESYQDVNVDVEIQVSVQREAEHARSSPIFKEAPAIDVASVIINGSYEQITAVTQTVASWMENNKYQLNGPMFNIYHVSIATEPNPENWVTEACFPIKESTNEI</sequence>
<dbReference type="Gene3D" id="3.20.80.10">
    <property type="entry name" value="Regulatory factor, effector binding domain"/>
    <property type="match status" value="1"/>
</dbReference>
<dbReference type="RefSeq" id="WP_185526922.1">
    <property type="nucleotide sequence ID" value="NZ_JAARWN010000015.1"/>
</dbReference>
<dbReference type="SMART" id="SM00422">
    <property type="entry name" value="HTH_MERR"/>
    <property type="match status" value="1"/>
</dbReference>
<dbReference type="SUPFAM" id="SSF55136">
    <property type="entry name" value="Probable bacterial effector-binding domain"/>
    <property type="match status" value="1"/>
</dbReference>
<keyword evidence="1" id="KW-0238">DNA-binding</keyword>
<dbReference type="CDD" id="cd01107">
    <property type="entry name" value="HTH_BmrR"/>
    <property type="match status" value="1"/>
</dbReference>
<proteinExistence type="predicted"/>
<evidence type="ECO:0000256" key="1">
    <source>
        <dbReference type="ARBA" id="ARBA00023125"/>
    </source>
</evidence>
<dbReference type="InterPro" id="IPR011256">
    <property type="entry name" value="Reg_factor_effector_dom_sf"/>
</dbReference>
<comment type="caution">
    <text evidence="3">The sequence shown here is derived from an EMBL/GenBank/DDBJ whole genome shotgun (WGS) entry which is preliminary data.</text>
</comment>
<dbReference type="InterPro" id="IPR009061">
    <property type="entry name" value="DNA-bd_dom_put_sf"/>
</dbReference>
<dbReference type="AlphaFoldDB" id="A0A7X0Y653"/>
<evidence type="ECO:0000313" key="3">
    <source>
        <dbReference type="EMBL" id="MBC1937264.1"/>
    </source>
</evidence>